<evidence type="ECO:0000259" key="6">
    <source>
        <dbReference type="Pfam" id="PF07732"/>
    </source>
</evidence>
<dbReference type="STRING" id="74873.A0A084WL45"/>
<evidence type="ECO:0000313" key="9">
    <source>
        <dbReference type="Proteomes" id="UP000030765"/>
    </source>
</evidence>
<dbReference type="Pfam" id="PF07732">
    <property type="entry name" value="Cu-oxidase_3"/>
    <property type="match status" value="1"/>
</dbReference>
<dbReference type="Gene3D" id="2.60.40.420">
    <property type="entry name" value="Cupredoxins - blue copper proteins"/>
    <property type="match status" value="3"/>
</dbReference>
<keyword evidence="9" id="KW-1185">Reference proteome</keyword>
<feature type="domain" description="Plastocyanin-like" evidence="5">
    <location>
        <begin position="540"/>
        <end position="600"/>
    </location>
</feature>
<proteinExistence type="inferred from homology"/>
<dbReference type="EMBL" id="ATLV01024182">
    <property type="status" value="NOT_ANNOTATED_CDS"/>
    <property type="molecule type" value="Genomic_DNA"/>
</dbReference>
<accession>A0A084WL45</accession>
<keyword evidence="2" id="KW-0479">Metal-binding</keyword>
<keyword evidence="4" id="KW-0186">Copper</keyword>
<dbReference type="CDD" id="cd13858">
    <property type="entry name" value="CuRO_1_tcLCC2_insect_like"/>
    <property type="match status" value="1"/>
</dbReference>
<name>A0A084WL45_ANOSI</name>
<evidence type="ECO:0000256" key="2">
    <source>
        <dbReference type="ARBA" id="ARBA00022723"/>
    </source>
</evidence>
<dbReference type="EnsemblMetazoa" id="ASIC018980-RA">
    <property type="protein sequence ID" value="ASIC018980-PA"/>
    <property type="gene ID" value="ASIC018980"/>
</dbReference>
<sequence>MRLSDFQMATVGKNEERPISCDRVCNRAEWPRICRFELVVEKRTFHRDRARYQEDVRDDNITLTAGRKDRLMVELVSDTASVYYTVNGRYVGPTLKVCENDYLVVDVENRIPGESISLHWTGQSQRKTPFMDGVPMITQCPIASYTRFQYKFQADKAGTQLYHGFAGSERTQGLLGALVVRAFPDADLNSTKPDSFLSDNVWLVTELHGRLAVNGRSDWQQTLPSSGNTIREHRVRVLYAGSCTLWLELPGHELRLLALDGNRLDMHEPGPAVDRVLLHDGLRVDLALARLSGDTIVSDYEIRLTPLAEHDAGQCDEPAIFSLHYDFQPRKDRPVELLQSDGIEYNSISPSSSRGEDRHGQNSARVLDLVGGLCLSKAGVVCLQDIPGARDSFPKELHSYDTRLEFTVNTQTVADDGPFGGRHAAEAYHETVHSVNGFTFAFPSALMLMREMANVEGPRAHTCGHRRLPRSCHPMMARCECVHVEHLEAGHRVEMVLINAGKSASDPASPNATFIRSPSRSLTLSFPSALAPADPSHDYVYHLHGHTMFVVGLSTGHRREPGKLARNLQRPPQRDTIVVRRDSIVVVRFVAKSAGLWLLRDIGSPQWSRGLDVVLNVRAHPTDFDIPSDFPACRHFIGPRYFLI</sequence>
<dbReference type="OrthoDB" id="2121828at2759"/>
<keyword evidence="3" id="KW-0560">Oxidoreductase</keyword>
<dbReference type="AlphaFoldDB" id="A0A084WL45"/>
<evidence type="ECO:0000256" key="3">
    <source>
        <dbReference type="ARBA" id="ARBA00023002"/>
    </source>
</evidence>
<dbReference type="InterPro" id="IPR045087">
    <property type="entry name" value="Cu-oxidase_fam"/>
</dbReference>
<dbReference type="OMA" id="RCECVHV"/>
<evidence type="ECO:0000256" key="4">
    <source>
        <dbReference type="ARBA" id="ARBA00023008"/>
    </source>
</evidence>
<dbReference type="PANTHER" id="PTHR11709">
    <property type="entry name" value="MULTI-COPPER OXIDASE"/>
    <property type="match status" value="1"/>
</dbReference>
<dbReference type="InterPro" id="IPR011706">
    <property type="entry name" value="Cu-oxidase_C"/>
</dbReference>
<comment type="similarity">
    <text evidence="1">Belongs to the multicopper oxidase family.</text>
</comment>
<feature type="domain" description="Plastocyanin-like" evidence="6">
    <location>
        <begin position="81"/>
        <end position="181"/>
    </location>
</feature>
<evidence type="ECO:0000256" key="1">
    <source>
        <dbReference type="ARBA" id="ARBA00010609"/>
    </source>
</evidence>
<dbReference type="GO" id="GO:0005507">
    <property type="term" value="F:copper ion binding"/>
    <property type="evidence" value="ECO:0007669"/>
    <property type="project" value="InterPro"/>
</dbReference>
<reference evidence="8" key="2">
    <citation type="submission" date="2020-05" db="UniProtKB">
        <authorList>
            <consortium name="EnsemblMetazoa"/>
        </authorList>
    </citation>
    <scope>IDENTIFICATION</scope>
</reference>
<dbReference type="GO" id="GO:0016491">
    <property type="term" value="F:oxidoreductase activity"/>
    <property type="evidence" value="ECO:0007669"/>
    <property type="project" value="UniProtKB-KW"/>
</dbReference>
<dbReference type="InterPro" id="IPR011707">
    <property type="entry name" value="Cu-oxidase-like_N"/>
</dbReference>
<dbReference type="InterPro" id="IPR008972">
    <property type="entry name" value="Cupredoxin"/>
</dbReference>
<evidence type="ECO:0000259" key="5">
    <source>
        <dbReference type="Pfam" id="PF07731"/>
    </source>
</evidence>
<dbReference type="VEuPathDB" id="VectorBase:ASIS013082"/>
<gene>
    <name evidence="7" type="ORF">ZHAS_00018980</name>
</gene>
<dbReference type="EMBL" id="KE525350">
    <property type="protein sequence ID" value="KFB50939.1"/>
    <property type="molecule type" value="Genomic_DNA"/>
</dbReference>
<dbReference type="SUPFAM" id="SSF49503">
    <property type="entry name" value="Cupredoxins"/>
    <property type="match status" value="2"/>
</dbReference>
<evidence type="ECO:0000313" key="7">
    <source>
        <dbReference type="EMBL" id="KFB50939.1"/>
    </source>
</evidence>
<dbReference type="Pfam" id="PF07731">
    <property type="entry name" value="Cu-oxidase_2"/>
    <property type="match status" value="1"/>
</dbReference>
<protein>
    <submittedName>
        <fullName evidence="7">AGAP006185-PA-like protein</fullName>
    </submittedName>
</protein>
<dbReference type="Proteomes" id="UP000030765">
    <property type="component" value="Unassembled WGS sequence"/>
</dbReference>
<dbReference type="VEuPathDB" id="VectorBase:ASIS012031"/>
<dbReference type="VEuPathDB" id="VectorBase:ASIC018980"/>
<dbReference type="GO" id="GO:0006826">
    <property type="term" value="P:iron ion transport"/>
    <property type="evidence" value="ECO:0007669"/>
    <property type="project" value="TreeGrafter"/>
</dbReference>
<organism evidence="7">
    <name type="scientific">Anopheles sinensis</name>
    <name type="common">Mosquito</name>
    <dbReference type="NCBI Taxonomy" id="74873"/>
    <lineage>
        <taxon>Eukaryota</taxon>
        <taxon>Metazoa</taxon>
        <taxon>Ecdysozoa</taxon>
        <taxon>Arthropoda</taxon>
        <taxon>Hexapoda</taxon>
        <taxon>Insecta</taxon>
        <taxon>Pterygota</taxon>
        <taxon>Neoptera</taxon>
        <taxon>Endopterygota</taxon>
        <taxon>Diptera</taxon>
        <taxon>Nematocera</taxon>
        <taxon>Culicoidea</taxon>
        <taxon>Culicidae</taxon>
        <taxon>Anophelinae</taxon>
        <taxon>Anopheles</taxon>
    </lineage>
</organism>
<dbReference type="PANTHER" id="PTHR11709:SF394">
    <property type="entry name" value="FI03373P-RELATED"/>
    <property type="match status" value="1"/>
</dbReference>
<reference evidence="7 9" key="1">
    <citation type="journal article" date="2014" name="BMC Genomics">
        <title>Genome sequence of Anopheles sinensis provides insight into genetics basis of mosquito competence for malaria parasites.</title>
        <authorList>
            <person name="Zhou D."/>
            <person name="Zhang D."/>
            <person name="Ding G."/>
            <person name="Shi L."/>
            <person name="Hou Q."/>
            <person name="Ye Y."/>
            <person name="Xu Y."/>
            <person name="Zhou H."/>
            <person name="Xiong C."/>
            <person name="Li S."/>
            <person name="Yu J."/>
            <person name="Hong S."/>
            <person name="Yu X."/>
            <person name="Zou P."/>
            <person name="Chen C."/>
            <person name="Chang X."/>
            <person name="Wang W."/>
            <person name="Lv Y."/>
            <person name="Sun Y."/>
            <person name="Ma L."/>
            <person name="Shen B."/>
            <person name="Zhu C."/>
        </authorList>
    </citation>
    <scope>NUCLEOTIDE SEQUENCE [LARGE SCALE GENOMIC DNA]</scope>
</reference>
<dbReference type="GO" id="GO:0005886">
    <property type="term" value="C:plasma membrane"/>
    <property type="evidence" value="ECO:0007669"/>
    <property type="project" value="TreeGrafter"/>
</dbReference>
<evidence type="ECO:0000313" key="8">
    <source>
        <dbReference type="EnsemblMetazoa" id="ASIC018980-PA"/>
    </source>
</evidence>